<gene>
    <name evidence="1" type="ORF">RRG08_046436</name>
</gene>
<keyword evidence="2" id="KW-1185">Reference proteome</keyword>
<name>A0AAE1CZF1_9GAST</name>
<reference evidence="1" key="1">
    <citation type="journal article" date="2023" name="G3 (Bethesda)">
        <title>A reference genome for the long-term kleptoplast-retaining sea slug Elysia crispata morphotype clarki.</title>
        <authorList>
            <person name="Eastman K.E."/>
            <person name="Pendleton A.L."/>
            <person name="Shaikh M.A."/>
            <person name="Suttiyut T."/>
            <person name="Ogas R."/>
            <person name="Tomko P."/>
            <person name="Gavelis G."/>
            <person name="Widhalm J.R."/>
            <person name="Wisecaver J.H."/>
        </authorList>
    </citation>
    <scope>NUCLEOTIDE SEQUENCE</scope>
    <source>
        <strain evidence="1">ECLA1</strain>
    </source>
</reference>
<evidence type="ECO:0000313" key="2">
    <source>
        <dbReference type="Proteomes" id="UP001283361"/>
    </source>
</evidence>
<comment type="caution">
    <text evidence="1">The sequence shown here is derived from an EMBL/GenBank/DDBJ whole genome shotgun (WGS) entry which is preliminary data.</text>
</comment>
<accession>A0AAE1CZF1</accession>
<dbReference type="AlphaFoldDB" id="A0AAE1CZF1"/>
<evidence type="ECO:0000313" key="1">
    <source>
        <dbReference type="EMBL" id="KAK3747049.1"/>
    </source>
</evidence>
<sequence length="78" mass="8802">MSVFNLLQSSAPLACFTRDELTLTPVFKVLRHWLASPVTDTHSSLQSSAPLAYFTRDELTLTPVFKVLRHWLASPVMN</sequence>
<dbReference type="EMBL" id="JAWDGP010006108">
    <property type="protein sequence ID" value="KAK3747049.1"/>
    <property type="molecule type" value="Genomic_DNA"/>
</dbReference>
<organism evidence="1 2">
    <name type="scientific">Elysia crispata</name>
    <name type="common">lettuce slug</name>
    <dbReference type="NCBI Taxonomy" id="231223"/>
    <lineage>
        <taxon>Eukaryota</taxon>
        <taxon>Metazoa</taxon>
        <taxon>Spiralia</taxon>
        <taxon>Lophotrochozoa</taxon>
        <taxon>Mollusca</taxon>
        <taxon>Gastropoda</taxon>
        <taxon>Heterobranchia</taxon>
        <taxon>Euthyneura</taxon>
        <taxon>Panpulmonata</taxon>
        <taxon>Sacoglossa</taxon>
        <taxon>Placobranchoidea</taxon>
        <taxon>Plakobranchidae</taxon>
        <taxon>Elysia</taxon>
    </lineage>
</organism>
<proteinExistence type="predicted"/>
<protein>
    <submittedName>
        <fullName evidence="1">Uncharacterized protein</fullName>
    </submittedName>
</protein>
<dbReference type="Proteomes" id="UP001283361">
    <property type="component" value="Unassembled WGS sequence"/>
</dbReference>